<feature type="chain" id="PRO_5016467180" evidence="8">
    <location>
        <begin position="22"/>
        <end position="387"/>
    </location>
</feature>
<reference evidence="9 10" key="1">
    <citation type="journal article" date="2018" name="Mol. Biol. Evol.">
        <title>Broad Genomic Sampling Reveals a Smut Pathogenic Ancestry of the Fungal Clade Ustilaginomycotina.</title>
        <authorList>
            <person name="Kijpornyongpan T."/>
            <person name="Mondo S.J."/>
            <person name="Barry K."/>
            <person name="Sandor L."/>
            <person name="Lee J."/>
            <person name="Lipzen A."/>
            <person name="Pangilinan J."/>
            <person name="LaButti K."/>
            <person name="Hainaut M."/>
            <person name="Henrissat B."/>
            <person name="Grigoriev I.V."/>
            <person name="Spatafora J.W."/>
            <person name="Aime M.C."/>
        </authorList>
    </citation>
    <scope>NUCLEOTIDE SEQUENCE [LARGE SCALE GENOMIC DNA]</scope>
    <source>
        <strain evidence="9 10">MCA 4718</strain>
    </source>
</reference>
<sequence length="387" mass="42306">MASLAGVSSLLLAFRSNSALARWDAAAKHWTGVKSASSSLLRILAGGLPELDMEELSENDEPDADYKQLGELREETDLQSLLRLVPCFCLALFHQLEGARLELEGEERGYGGQGRRSHQAADAKHVGRVDYGSPQELYALLPEGFVHRMWQRQRRRNRRRTCSPADTEIGNGGADEEHDAVSLSQSTEARREALLSQNVDEAQELAEKALHKSRHSPAALTASGQGETDVLRPDDLAGDMMREMQWLLGRLNGGLPDLKDVIDTPRERTRGDLTHSSSAGSIRGEKRKRDRDRVVGNSGKGDSGNAAEEEQDGSQQRTSLDTEQQGLEGTAAEEVTAMHTAAVSVRSFADSGKPKLATPLFAHCVGLLNSLSSHKTELEQLRDLPMP</sequence>
<dbReference type="PANTHER" id="PTHR33281">
    <property type="entry name" value="UPF0187 PROTEIN YNEE"/>
    <property type="match status" value="1"/>
</dbReference>
<evidence type="ECO:0000256" key="1">
    <source>
        <dbReference type="ARBA" id="ARBA00004141"/>
    </source>
</evidence>
<dbReference type="RefSeq" id="XP_025348028.1">
    <property type="nucleotide sequence ID" value="XM_025492343.1"/>
</dbReference>
<feature type="region of interest" description="Disordered" evidence="7">
    <location>
        <begin position="108"/>
        <end position="128"/>
    </location>
</feature>
<keyword evidence="8" id="KW-0732">Signal</keyword>
<feature type="compositionally biased region" description="Basic and acidic residues" evidence="7">
    <location>
        <begin position="119"/>
        <end position="128"/>
    </location>
</feature>
<evidence type="ECO:0000313" key="9">
    <source>
        <dbReference type="EMBL" id="PWN20868.1"/>
    </source>
</evidence>
<feature type="region of interest" description="Disordered" evidence="7">
    <location>
        <begin position="156"/>
        <end position="188"/>
    </location>
</feature>
<dbReference type="GO" id="GO:0006811">
    <property type="term" value="P:monoatomic ion transport"/>
    <property type="evidence" value="ECO:0007669"/>
    <property type="project" value="UniProtKB-KW"/>
</dbReference>
<dbReference type="GeneID" id="37014077"/>
<feature type="compositionally biased region" description="Polar residues" evidence="7">
    <location>
        <begin position="313"/>
        <end position="326"/>
    </location>
</feature>
<gene>
    <name evidence="9" type="ORF">BCV69DRAFT_282387</name>
</gene>
<keyword evidence="4" id="KW-1133">Transmembrane helix</keyword>
<feature type="signal peptide" evidence="8">
    <location>
        <begin position="1"/>
        <end position="21"/>
    </location>
</feature>
<comment type="subcellular location">
    <subcellularLocation>
        <location evidence="1">Membrane</location>
        <topology evidence="1">Multi-pass membrane protein</topology>
    </subcellularLocation>
</comment>
<keyword evidence="2" id="KW-0813">Transport</keyword>
<evidence type="ECO:0000256" key="8">
    <source>
        <dbReference type="SAM" id="SignalP"/>
    </source>
</evidence>
<dbReference type="PANTHER" id="PTHR33281:SF21">
    <property type="entry name" value="MEMBRANE PROTEIN"/>
    <property type="match status" value="1"/>
</dbReference>
<proteinExistence type="predicted"/>
<keyword evidence="3" id="KW-0812">Transmembrane</keyword>
<accession>A0A316U7Q9</accession>
<evidence type="ECO:0000256" key="6">
    <source>
        <dbReference type="ARBA" id="ARBA00023136"/>
    </source>
</evidence>
<keyword evidence="6" id="KW-0472">Membrane</keyword>
<evidence type="ECO:0000256" key="4">
    <source>
        <dbReference type="ARBA" id="ARBA00022989"/>
    </source>
</evidence>
<dbReference type="GO" id="GO:0016020">
    <property type="term" value="C:membrane"/>
    <property type="evidence" value="ECO:0007669"/>
    <property type="project" value="UniProtKB-SubCell"/>
</dbReference>
<dbReference type="OrthoDB" id="1368at2759"/>
<dbReference type="AlphaFoldDB" id="A0A316U7Q9"/>
<protein>
    <submittedName>
        <fullName evidence="9">Uncharacterized protein</fullName>
    </submittedName>
</protein>
<evidence type="ECO:0000313" key="10">
    <source>
        <dbReference type="Proteomes" id="UP000245942"/>
    </source>
</evidence>
<evidence type="ECO:0000256" key="7">
    <source>
        <dbReference type="SAM" id="MobiDB-lite"/>
    </source>
</evidence>
<feature type="region of interest" description="Disordered" evidence="7">
    <location>
        <begin position="254"/>
        <end position="326"/>
    </location>
</feature>
<keyword evidence="10" id="KW-1185">Reference proteome</keyword>
<evidence type="ECO:0000256" key="2">
    <source>
        <dbReference type="ARBA" id="ARBA00022448"/>
    </source>
</evidence>
<feature type="region of interest" description="Disordered" evidence="7">
    <location>
        <begin position="208"/>
        <end position="233"/>
    </location>
</feature>
<evidence type="ECO:0000256" key="5">
    <source>
        <dbReference type="ARBA" id="ARBA00023065"/>
    </source>
</evidence>
<dbReference type="EMBL" id="KZ819326">
    <property type="protein sequence ID" value="PWN20868.1"/>
    <property type="molecule type" value="Genomic_DNA"/>
</dbReference>
<keyword evidence="5" id="KW-0406">Ion transport</keyword>
<dbReference type="STRING" id="1684307.A0A316U7Q9"/>
<organism evidence="9 10">
    <name type="scientific">Pseudomicrostroma glucosiphilum</name>
    <dbReference type="NCBI Taxonomy" id="1684307"/>
    <lineage>
        <taxon>Eukaryota</taxon>
        <taxon>Fungi</taxon>
        <taxon>Dikarya</taxon>
        <taxon>Basidiomycota</taxon>
        <taxon>Ustilaginomycotina</taxon>
        <taxon>Exobasidiomycetes</taxon>
        <taxon>Microstromatales</taxon>
        <taxon>Microstromatales incertae sedis</taxon>
        <taxon>Pseudomicrostroma</taxon>
    </lineage>
</organism>
<dbReference type="InterPro" id="IPR044669">
    <property type="entry name" value="YneE/VCCN1/2-like"/>
</dbReference>
<evidence type="ECO:0000256" key="3">
    <source>
        <dbReference type="ARBA" id="ARBA00022692"/>
    </source>
</evidence>
<feature type="compositionally biased region" description="Basic and acidic residues" evidence="7">
    <location>
        <begin position="257"/>
        <end position="273"/>
    </location>
</feature>
<dbReference type="Proteomes" id="UP000245942">
    <property type="component" value="Unassembled WGS sequence"/>
</dbReference>
<name>A0A316U7Q9_9BASI</name>